<sequence>MVGPHINNWLVPPNGMSAAKLTSEENNLIALLFFRKFTISGGTGNPHPVCPSK</sequence>
<comment type="caution">
    <text evidence="1">The sequence shown here is derived from an EMBL/GenBank/DDBJ whole genome shotgun (WGS) entry which is preliminary data.</text>
</comment>
<evidence type="ECO:0000313" key="2">
    <source>
        <dbReference type="Proteomes" id="UP000063434"/>
    </source>
</evidence>
<organism evidence="1 2">
    <name type="scientific">Pseudomonas fluorescens</name>
    <dbReference type="NCBI Taxonomy" id="294"/>
    <lineage>
        <taxon>Bacteria</taxon>
        <taxon>Pseudomonadati</taxon>
        <taxon>Pseudomonadota</taxon>
        <taxon>Gammaproteobacteria</taxon>
        <taxon>Pseudomonadales</taxon>
        <taxon>Pseudomonadaceae</taxon>
        <taxon>Pseudomonas</taxon>
    </lineage>
</organism>
<name>A0A109KI08_PSEFL</name>
<gene>
    <name evidence="1" type="ORF">PFL603g_06415</name>
</gene>
<dbReference type="AlphaFoldDB" id="A0A109KI08"/>
<evidence type="ECO:0000313" key="1">
    <source>
        <dbReference type="EMBL" id="KWV69595.1"/>
    </source>
</evidence>
<proteinExistence type="predicted"/>
<protein>
    <submittedName>
        <fullName evidence="1">Uncharacterized protein</fullName>
    </submittedName>
</protein>
<reference evidence="1 2" key="1">
    <citation type="submission" date="2015-05" db="EMBL/GenBank/DDBJ databases">
        <title>A genomic and transcriptomic approach to investigate the blue pigment phenotype in Pseudomonas fluorescens.</title>
        <authorList>
            <person name="Andreani N.A."/>
            <person name="Cardazzo B."/>
        </authorList>
    </citation>
    <scope>NUCLEOTIDE SEQUENCE [LARGE SCALE GENOMIC DNA]</scope>
    <source>
        <strain evidence="1 2">Ps_40</strain>
    </source>
</reference>
<accession>A0A109KI08</accession>
<dbReference type="EMBL" id="LCYC01000070">
    <property type="protein sequence ID" value="KWV69595.1"/>
    <property type="molecule type" value="Genomic_DNA"/>
</dbReference>
<dbReference type="Proteomes" id="UP000063434">
    <property type="component" value="Unassembled WGS sequence"/>
</dbReference>